<accession>A0A5E4QSW7</accession>
<keyword evidence="5 12" id="KW-0808">Transferase</keyword>
<evidence type="ECO:0000256" key="10">
    <source>
        <dbReference type="ARBA" id="ARBA00023136"/>
    </source>
</evidence>
<dbReference type="PANTHER" id="PTHR48438">
    <property type="entry name" value="ALPHA-(1,3)-FUCOSYLTRANSFERASE C-RELATED"/>
    <property type="match status" value="1"/>
</dbReference>
<evidence type="ECO:0000256" key="9">
    <source>
        <dbReference type="ARBA" id="ARBA00023034"/>
    </source>
</evidence>
<dbReference type="InterPro" id="IPR038577">
    <property type="entry name" value="GT10-like_C_sf"/>
</dbReference>
<evidence type="ECO:0000256" key="6">
    <source>
        <dbReference type="ARBA" id="ARBA00022692"/>
    </source>
</evidence>
<gene>
    <name evidence="15" type="ORF">LSINAPIS_LOCUS10997</name>
</gene>
<evidence type="ECO:0000259" key="14">
    <source>
        <dbReference type="Pfam" id="PF17039"/>
    </source>
</evidence>
<proteinExistence type="inferred from homology"/>
<organism evidence="15 16">
    <name type="scientific">Leptidea sinapis</name>
    <dbReference type="NCBI Taxonomy" id="189913"/>
    <lineage>
        <taxon>Eukaryota</taxon>
        <taxon>Metazoa</taxon>
        <taxon>Ecdysozoa</taxon>
        <taxon>Arthropoda</taxon>
        <taxon>Hexapoda</taxon>
        <taxon>Insecta</taxon>
        <taxon>Pterygota</taxon>
        <taxon>Neoptera</taxon>
        <taxon>Endopterygota</taxon>
        <taxon>Lepidoptera</taxon>
        <taxon>Glossata</taxon>
        <taxon>Ditrysia</taxon>
        <taxon>Papilionoidea</taxon>
        <taxon>Pieridae</taxon>
        <taxon>Dismorphiinae</taxon>
        <taxon>Leptidea</taxon>
    </lineage>
</organism>
<keyword evidence="8" id="KW-1133">Transmembrane helix</keyword>
<dbReference type="InterPro" id="IPR031481">
    <property type="entry name" value="Glyco_tran_10_N"/>
</dbReference>
<comment type="pathway">
    <text evidence="2">Protein modification; protein glycosylation.</text>
</comment>
<evidence type="ECO:0000256" key="3">
    <source>
        <dbReference type="ARBA" id="ARBA00008919"/>
    </source>
</evidence>
<evidence type="ECO:0000256" key="11">
    <source>
        <dbReference type="ARBA" id="ARBA00023180"/>
    </source>
</evidence>
<evidence type="ECO:0000256" key="7">
    <source>
        <dbReference type="ARBA" id="ARBA00022968"/>
    </source>
</evidence>
<dbReference type="PANTHER" id="PTHR48438:SF1">
    <property type="entry name" value="ALPHA-(1,3)-FUCOSYLTRANSFERASE C-RELATED"/>
    <property type="match status" value="1"/>
</dbReference>
<evidence type="ECO:0000256" key="5">
    <source>
        <dbReference type="ARBA" id="ARBA00022679"/>
    </source>
</evidence>
<dbReference type="Pfam" id="PF00852">
    <property type="entry name" value="Glyco_transf_10"/>
    <property type="match status" value="1"/>
</dbReference>
<dbReference type="GO" id="GO:0032580">
    <property type="term" value="C:Golgi cisterna membrane"/>
    <property type="evidence" value="ECO:0007669"/>
    <property type="project" value="UniProtKB-SubCell"/>
</dbReference>
<evidence type="ECO:0000256" key="2">
    <source>
        <dbReference type="ARBA" id="ARBA00004922"/>
    </source>
</evidence>
<dbReference type="EMBL" id="FZQP02004634">
    <property type="protein sequence ID" value="VVD00334.1"/>
    <property type="molecule type" value="Genomic_DNA"/>
</dbReference>
<dbReference type="UniPathway" id="UPA00378"/>
<evidence type="ECO:0000256" key="4">
    <source>
        <dbReference type="ARBA" id="ARBA00022676"/>
    </source>
</evidence>
<dbReference type="EC" id="2.4.1.-" evidence="12"/>
<dbReference type="Proteomes" id="UP000324832">
    <property type="component" value="Unassembled WGS sequence"/>
</dbReference>
<dbReference type="AlphaFoldDB" id="A0A5E4QSW7"/>
<evidence type="ECO:0000256" key="1">
    <source>
        <dbReference type="ARBA" id="ARBA00004447"/>
    </source>
</evidence>
<evidence type="ECO:0000256" key="12">
    <source>
        <dbReference type="RuleBase" id="RU003832"/>
    </source>
</evidence>
<dbReference type="InterPro" id="IPR001503">
    <property type="entry name" value="Glyco_trans_10"/>
</dbReference>
<keyword evidence="4 12" id="KW-0328">Glycosyltransferase</keyword>
<protein>
    <recommendedName>
        <fullName evidence="12">Fucosyltransferase</fullName>
        <ecNumber evidence="12">2.4.1.-</ecNumber>
    </recommendedName>
</protein>
<evidence type="ECO:0000259" key="13">
    <source>
        <dbReference type="Pfam" id="PF00852"/>
    </source>
</evidence>
<dbReference type="InterPro" id="IPR055270">
    <property type="entry name" value="Glyco_tran_10_C"/>
</dbReference>
<dbReference type="GO" id="GO:0008417">
    <property type="term" value="F:fucosyltransferase activity"/>
    <property type="evidence" value="ECO:0007669"/>
    <property type="project" value="InterPro"/>
</dbReference>
<keyword evidence="7" id="KW-0735">Signal-anchor</keyword>
<keyword evidence="9 12" id="KW-0333">Golgi apparatus</keyword>
<name>A0A5E4QSW7_9NEOP</name>
<keyword evidence="11" id="KW-0325">Glycoprotein</keyword>
<evidence type="ECO:0000313" key="15">
    <source>
        <dbReference type="EMBL" id="VVD00334.1"/>
    </source>
</evidence>
<keyword evidence="10" id="KW-0472">Membrane</keyword>
<dbReference type="Gene3D" id="3.40.50.11660">
    <property type="entry name" value="Glycosyl transferase family 10, C-terminal domain"/>
    <property type="match status" value="1"/>
</dbReference>
<sequence length="282" mass="33063">MTYNFKRPYRLPTDYKYILKWTQAFSHYSSSIFKNGQKVFIDNNCSYSNCILTNDKGILEDLRYFDAILFDVENNWDDHPPIRAVYQRYIFTASESAANYPVCSSYFEDYYNSTWTYKLDSTIRWSYVSIFDKNNNIVGPKINMSWINAMLPTSAAVKMKLAGKKKTAAWFVSNCYSKERQIVAKDIGISLAKYNMKLDVYGWCGNMSCPRDRIEDCLDLLRKDYFFYLAFENSLAEDYVTEKILFLPPGSYIDAGKLSADEVASLILRAINYRHEYEDYFR</sequence>
<feature type="domain" description="Fucosyltransferase C-terminal" evidence="13">
    <location>
        <begin position="162"/>
        <end position="244"/>
    </location>
</feature>
<dbReference type="Pfam" id="PF17039">
    <property type="entry name" value="Glyco_tran_10_N"/>
    <property type="match status" value="1"/>
</dbReference>
<evidence type="ECO:0000313" key="16">
    <source>
        <dbReference type="Proteomes" id="UP000324832"/>
    </source>
</evidence>
<feature type="domain" description="Fucosyltransferase N-terminal" evidence="14">
    <location>
        <begin position="16"/>
        <end position="127"/>
    </location>
</feature>
<keyword evidence="16" id="KW-1185">Reference proteome</keyword>
<comment type="similarity">
    <text evidence="3 12">Belongs to the glycosyltransferase 10 family.</text>
</comment>
<evidence type="ECO:0000256" key="8">
    <source>
        <dbReference type="ARBA" id="ARBA00022989"/>
    </source>
</evidence>
<reference evidence="15 16" key="1">
    <citation type="submission" date="2017-07" db="EMBL/GenBank/DDBJ databases">
        <authorList>
            <person name="Talla V."/>
            <person name="Backstrom N."/>
        </authorList>
    </citation>
    <scope>NUCLEOTIDE SEQUENCE [LARGE SCALE GENOMIC DNA]</scope>
</reference>
<comment type="subcellular location">
    <subcellularLocation>
        <location evidence="1 12">Golgi apparatus</location>
        <location evidence="1 12">Golgi stack membrane</location>
        <topology evidence="1 12">Single-pass type II membrane protein</topology>
    </subcellularLocation>
</comment>
<keyword evidence="6 12" id="KW-0812">Transmembrane</keyword>
<dbReference type="SUPFAM" id="SSF53756">
    <property type="entry name" value="UDP-Glycosyltransferase/glycogen phosphorylase"/>
    <property type="match status" value="1"/>
</dbReference>